<organism evidence="2 3">
    <name type="scientific">Podarcis lilfordi</name>
    <name type="common">Lilford's wall lizard</name>
    <dbReference type="NCBI Taxonomy" id="74358"/>
    <lineage>
        <taxon>Eukaryota</taxon>
        <taxon>Metazoa</taxon>
        <taxon>Chordata</taxon>
        <taxon>Craniata</taxon>
        <taxon>Vertebrata</taxon>
        <taxon>Euteleostomi</taxon>
        <taxon>Lepidosauria</taxon>
        <taxon>Squamata</taxon>
        <taxon>Bifurcata</taxon>
        <taxon>Unidentata</taxon>
        <taxon>Episquamata</taxon>
        <taxon>Laterata</taxon>
        <taxon>Lacertibaenia</taxon>
        <taxon>Lacertidae</taxon>
        <taxon>Podarcis</taxon>
    </lineage>
</organism>
<evidence type="ECO:0000256" key="1">
    <source>
        <dbReference type="SAM" id="MobiDB-lite"/>
    </source>
</evidence>
<dbReference type="EMBL" id="OX395145">
    <property type="protein sequence ID" value="CAI5799473.1"/>
    <property type="molecule type" value="Genomic_DNA"/>
</dbReference>
<sequence>MNRTAPSDSALRSLGEEHLPQKTPKGVSRAPSAHRRRHDIASPCLHPERHGGSRERRNEWHLHNDVMGSKPTEQMAAKIGEIPHLNNSAPLVDPSVYGYGVKRPLDERNRRDVLLTRTMTSADDCWTDHRLIHSMMAIKIIPQRGLQGRKPRRKMNTQALQDPIKRDCFQTTLKDHLHSECPDNIKEHWIKLKTSIIAACEQTIGYQTKKHQDWFDETTVRFEGIIDKKRKAFQIWQRDRNCATKKKNLCRLPVGCGGHFGHRFSL</sequence>
<reference evidence="2" key="1">
    <citation type="submission" date="2022-12" db="EMBL/GenBank/DDBJ databases">
        <authorList>
            <person name="Alioto T."/>
            <person name="Alioto T."/>
            <person name="Gomez Garrido J."/>
        </authorList>
    </citation>
    <scope>NUCLEOTIDE SEQUENCE</scope>
</reference>
<dbReference type="AlphaFoldDB" id="A0AA35LNK5"/>
<feature type="compositionally biased region" description="Basic and acidic residues" evidence="1">
    <location>
        <begin position="46"/>
        <end position="59"/>
    </location>
</feature>
<keyword evidence="3" id="KW-1185">Reference proteome</keyword>
<dbReference type="Proteomes" id="UP001178461">
    <property type="component" value="Chromosome W"/>
</dbReference>
<proteinExistence type="predicted"/>
<gene>
    <name evidence="2" type="ORF">PODLI_1B007386</name>
</gene>
<accession>A0AA35LNK5</accession>
<evidence type="ECO:0000313" key="3">
    <source>
        <dbReference type="Proteomes" id="UP001178461"/>
    </source>
</evidence>
<protein>
    <submittedName>
        <fullName evidence="2">Uncharacterized protein</fullName>
    </submittedName>
</protein>
<evidence type="ECO:0000313" key="2">
    <source>
        <dbReference type="EMBL" id="CAI5799473.1"/>
    </source>
</evidence>
<feature type="region of interest" description="Disordered" evidence="1">
    <location>
        <begin position="1"/>
        <end position="59"/>
    </location>
</feature>
<name>A0AA35LNK5_9SAUR</name>